<dbReference type="SUPFAM" id="SSF52172">
    <property type="entry name" value="CheY-like"/>
    <property type="match status" value="1"/>
</dbReference>
<evidence type="ECO:0000313" key="8">
    <source>
        <dbReference type="EMBL" id="QYD73969.1"/>
    </source>
</evidence>
<sequence>MVVDDHPAMRLALRQVFSKTGEFDVVAEAGTAVHALQLCETAAPQLAIVDLRLPDLDGIELILSLRRARPEMRILVFSSADERIHASHAKEAGAHGFVSKAREPDELVDSARLVLSDFTCFTSEAQKKRGAVLSERETAVLRMLIGGTSNVDIATALDISPKTVSTYKTRLLRKLALRTVIDLVEWAKSNGIRH</sequence>
<evidence type="ECO:0000256" key="2">
    <source>
        <dbReference type="ARBA" id="ARBA00023015"/>
    </source>
</evidence>
<dbReference type="Pfam" id="PF00072">
    <property type="entry name" value="Response_reg"/>
    <property type="match status" value="1"/>
</dbReference>
<reference evidence="8 9" key="1">
    <citation type="submission" date="2021-07" db="EMBL/GenBank/DDBJ databases">
        <title>Paraburkholderia edwinii protects Aspergillus sp. from phenazines by acting as a toxin sponge.</title>
        <authorList>
            <person name="Dahlstrom K.M."/>
            <person name="Newman D.K."/>
        </authorList>
    </citation>
    <scope>NUCLEOTIDE SEQUENCE [LARGE SCALE GENOMIC DNA]</scope>
    <source>
        <strain evidence="8 9">Pe01</strain>
    </source>
</reference>
<dbReference type="InterPro" id="IPR000792">
    <property type="entry name" value="Tscrpt_reg_LuxR_C"/>
</dbReference>
<feature type="modified residue" description="4-aspartylphosphate" evidence="5">
    <location>
        <position position="50"/>
    </location>
</feature>
<accession>A0ABX8UYD8</accession>
<dbReference type="CDD" id="cd06170">
    <property type="entry name" value="LuxR_C_like"/>
    <property type="match status" value="1"/>
</dbReference>
<evidence type="ECO:0000259" key="7">
    <source>
        <dbReference type="PROSITE" id="PS50110"/>
    </source>
</evidence>
<evidence type="ECO:0000259" key="6">
    <source>
        <dbReference type="PROSITE" id="PS50043"/>
    </source>
</evidence>
<dbReference type="EMBL" id="CP080096">
    <property type="protein sequence ID" value="QYD73969.1"/>
    <property type="molecule type" value="Genomic_DNA"/>
</dbReference>
<dbReference type="InterPro" id="IPR001789">
    <property type="entry name" value="Sig_transdc_resp-reg_receiver"/>
</dbReference>
<proteinExistence type="predicted"/>
<dbReference type="PANTHER" id="PTHR43214">
    <property type="entry name" value="TWO-COMPONENT RESPONSE REGULATOR"/>
    <property type="match status" value="1"/>
</dbReference>
<dbReference type="Gene3D" id="3.40.50.2300">
    <property type="match status" value="1"/>
</dbReference>
<evidence type="ECO:0000256" key="5">
    <source>
        <dbReference type="PROSITE-ProRule" id="PRU00169"/>
    </source>
</evidence>
<dbReference type="SMART" id="SM00421">
    <property type="entry name" value="HTH_LUXR"/>
    <property type="match status" value="1"/>
</dbReference>
<evidence type="ECO:0000313" key="9">
    <source>
        <dbReference type="Proteomes" id="UP000826462"/>
    </source>
</evidence>
<keyword evidence="1 5" id="KW-0597">Phosphoprotein</keyword>
<dbReference type="PROSITE" id="PS00622">
    <property type="entry name" value="HTH_LUXR_1"/>
    <property type="match status" value="1"/>
</dbReference>
<dbReference type="PROSITE" id="PS50043">
    <property type="entry name" value="HTH_LUXR_2"/>
    <property type="match status" value="1"/>
</dbReference>
<dbReference type="PROSITE" id="PS50110">
    <property type="entry name" value="RESPONSE_REGULATORY"/>
    <property type="match status" value="1"/>
</dbReference>
<dbReference type="PRINTS" id="PR00038">
    <property type="entry name" value="HTHLUXR"/>
</dbReference>
<keyword evidence="4" id="KW-0804">Transcription</keyword>
<gene>
    <name evidence="8" type="ORF">KZJ38_36300</name>
</gene>
<protein>
    <submittedName>
        <fullName evidence="8">Response regulator transcription factor</fullName>
    </submittedName>
</protein>
<dbReference type="CDD" id="cd17535">
    <property type="entry name" value="REC_NarL-like"/>
    <property type="match status" value="1"/>
</dbReference>
<feature type="domain" description="Response regulatory" evidence="7">
    <location>
        <begin position="1"/>
        <end position="115"/>
    </location>
</feature>
<evidence type="ECO:0000256" key="1">
    <source>
        <dbReference type="ARBA" id="ARBA00022553"/>
    </source>
</evidence>
<dbReference type="InterPro" id="IPR039420">
    <property type="entry name" value="WalR-like"/>
</dbReference>
<dbReference type="Proteomes" id="UP000826462">
    <property type="component" value="Chromosome 2"/>
</dbReference>
<keyword evidence="9" id="KW-1185">Reference proteome</keyword>
<dbReference type="PANTHER" id="PTHR43214:SF41">
    <property type="entry name" value="NITRATE_NITRITE RESPONSE REGULATOR PROTEIN NARP"/>
    <property type="match status" value="1"/>
</dbReference>
<dbReference type="InterPro" id="IPR058245">
    <property type="entry name" value="NreC/VraR/RcsB-like_REC"/>
</dbReference>
<keyword evidence="3" id="KW-0238">DNA-binding</keyword>
<evidence type="ECO:0000256" key="3">
    <source>
        <dbReference type="ARBA" id="ARBA00023125"/>
    </source>
</evidence>
<evidence type="ECO:0000256" key="4">
    <source>
        <dbReference type="ARBA" id="ARBA00023163"/>
    </source>
</evidence>
<dbReference type="SUPFAM" id="SSF46894">
    <property type="entry name" value="C-terminal effector domain of the bipartite response regulators"/>
    <property type="match status" value="1"/>
</dbReference>
<dbReference type="InterPro" id="IPR011006">
    <property type="entry name" value="CheY-like_superfamily"/>
</dbReference>
<dbReference type="SMART" id="SM00448">
    <property type="entry name" value="REC"/>
    <property type="match status" value="1"/>
</dbReference>
<organism evidence="8 9">
    <name type="scientific">Paraburkholderia edwinii</name>
    <dbReference type="NCBI Taxonomy" id="2861782"/>
    <lineage>
        <taxon>Bacteria</taxon>
        <taxon>Pseudomonadati</taxon>
        <taxon>Pseudomonadota</taxon>
        <taxon>Betaproteobacteria</taxon>
        <taxon>Burkholderiales</taxon>
        <taxon>Burkholderiaceae</taxon>
        <taxon>Paraburkholderia</taxon>
    </lineage>
</organism>
<name>A0ABX8UYD8_9BURK</name>
<dbReference type="InterPro" id="IPR016032">
    <property type="entry name" value="Sig_transdc_resp-reg_C-effctor"/>
</dbReference>
<keyword evidence="2" id="KW-0805">Transcription regulation</keyword>
<feature type="domain" description="HTH luxR-type" evidence="6">
    <location>
        <begin position="126"/>
        <end position="191"/>
    </location>
</feature>
<dbReference type="Pfam" id="PF00196">
    <property type="entry name" value="GerE"/>
    <property type="match status" value="1"/>
</dbReference>